<organism evidence="2 3">
    <name type="scientific">Paraburkholderia tuberum</name>
    <dbReference type="NCBI Taxonomy" id="157910"/>
    <lineage>
        <taxon>Bacteria</taxon>
        <taxon>Pseudomonadati</taxon>
        <taxon>Pseudomonadota</taxon>
        <taxon>Betaproteobacteria</taxon>
        <taxon>Burkholderiales</taxon>
        <taxon>Burkholderiaceae</taxon>
        <taxon>Paraburkholderia</taxon>
    </lineage>
</organism>
<accession>A0A1H1F436</accession>
<evidence type="ECO:0000313" key="2">
    <source>
        <dbReference type="EMBL" id="SDQ95745.1"/>
    </source>
</evidence>
<evidence type="ECO:0000313" key="3">
    <source>
        <dbReference type="Proteomes" id="UP000199365"/>
    </source>
</evidence>
<dbReference type="AlphaFoldDB" id="A0A1H1F436"/>
<dbReference type="Proteomes" id="UP000199365">
    <property type="component" value="Unassembled WGS sequence"/>
</dbReference>
<dbReference type="InterPro" id="IPR021225">
    <property type="entry name" value="Tlde1_dom"/>
</dbReference>
<feature type="domain" description="Tlde1" evidence="1">
    <location>
        <begin position="24"/>
        <end position="148"/>
    </location>
</feature>
<name>A0A1H1F436_9BURK</name>
<dbReference type="RefSeq" id="WP_090803335.1">
    <property type="nucleotide sequence ID" value="NZ_FNKX01000001.1"/>
</dbReference>
<gene>
    <name evidence="2" type="ORF">SAMN05445850_2257</name>
</gene>
<evidence type="ECO:0000259" key="1">
    <source>
        <dbReference type="Pfam" id="PF10908"/>
    </source>
</evidence>
<sequence>MAYTDKFLVNNEPLSPLTISGIGTFNAYSGNNQYRNRGGCTMVPNDGPLPAGKYWIVDRPTGGIRSQVFAWAKDEWNAAMGHPSNHGDWFALYRDVGTIDDLTWINGVKRGQFRLHPAGGRGISLGCITLPSHSDFIRIRNALLHTVKIPARSSGLLAYGTIEVITYGNTCP</sequence>
<dbReference type="EMBL" id="FNKX01000001">
    <property type="protein sequence ID" value="SDQ95745.1"/>
    <property type="molecule type" value="Genomic_DNA"/>
</dbReference>
<proteinExistence type="predicted"/>
<dbReference type="Pfam" id="PF10908">
    <property type="entry name" value="Tlde1_dom"/>
    <property type="match status" value="1"/>
</dbReference>
<reference evidence="3" key="1">
    <citation type="submission" date="2016-10" db="EMBL/GenBank/DDBJ databases">
        <authorList>
            <person name="Varghese N."/>
            <person name="Submissions S."/>
        </authorList>
    </citation>
    <scope>NUCLEOTIDE SEQUENCE [LARGE SCALE GENOMIC DNA]</scope>
    <source>
        <strain evidence="3">DUS833</strain>
    </source>
</reference>
<keyword evidence="3" id="KW-1185">Reference proteome</keyword>
<protein>
    <recommendedName>
        <fullName evidence="1">Tlde1 domain-containing protein</fullName>
    </recommendedName>
</protein>